<evidence type="ECO:0000313" key="2">
    <source>
        <dbReference type="EMBL" id="MFC3853270.1"/>
    </source>
</evidence>
<proteinExistence type="predicted"/>
<keyword evidence="1" id="KW-0812">Transmembrane</keyword>
<dbReference type="Proteomes" id="UP001595617">
    <property type="component" value="Unassembled WGS sequence"/>
</dbReference>
<keyword evidence="1" id="KW-1133">Transmembrane helix</keyword>
<keyword evidence="3" id="KW-1185">Reference proteome</keyword>
<name>A0ABV7ZYN7_9GAMM</name>
<feature type="transmembrane region" description="Helical" evidence="1">
    <location>
        <begin position="87"/>
        <end position="108"/>
    </location>
</feature>
<evidence type="ECO:0000313" key="3">
    <source>
        <dbReference type="Proteomes" id="UP001595617"/>
    </source>
</evidence>
<accession>A0ABV7ZYN7</accession>
<comment type="caution">
    <text evidence="2">The sequence shown here is derived from an EMBL/GenBank/DDBJ whole genome shotgun (WGS) entry which is preliminary data.</text>
</comment>
<sequence>MIEYFARWSNALVRWSPVFAVITVLGGLLIPASLLPGIAERWMFVGMILLLWGLTIWCFLWWFLPQPPQLQAATGWWSRLKIRSRRLLMTVKCWLFIGIVVADLGLTYRFSVLAMS</sequence>
<feature type="transmembrane region" description="Helical" evidence="1">
    <location>
        <begin position="42"/>
        <end position="64"/>
    </location>
</feature>
<keyword evidence="1" id="KW-0472">Membrane</keyword>
<dbReference type="RefSeq" id="WP_380696265.1">
    <property type="nucleotide sequence ID" value="NZ_JBHRYR010000003.1"/>
</dbReference>
<dbReference type="EMBL" id="JBHRYR010000003">
    <property type="protein sequence ID" value="MFC3853270.1"/>
    <property type="molecule type" value="Genomic_DNA"/>
</dbReference>
<reference evidence="3" key="1">
    <citation type="journal article" date="2019" name="Int. J. Syst. Evol. Microbiol.">
        <title>The Global Catalogue of Microorganisms (GCM) 10K type strain sequencing project: providing services to taxonomists for standard genome sequencing and annotation.</title>
        <authorList>
            <consortium name="The Broad Institute Genomics Platform"/>
            <consortium name="The Broad Institute Genome Sequencing Center for Infectious Disease"/>
            <person name="Wu L."/>
            <person name="Ma J."/>
        </authorList>
    </citation>
    <scope>NUCLEOTIDE SEQUENCE [LARGE SCALE GENOMIC DNA]</scope>
    <source>
        <strain evidence="3">IBRC 10765</strain>
    </source>
</reference>
<evidence type="ECO:0000256" key="1">
    <source>
        <dbReference type="SAM" id="Phobius"/>
    </source>
</evidence>
<organism evidence="2 3">
    <name type="scientific">Saccharospirillum mangrovi</name>
    <dbReference type="NCBI Taxonomy" id="2161747"/>
    <lineage>
        <taxon>Bacteria</taxon>
        <taxon>Pseudomonadati</taxon>
        <taxon>Pseudomonadota</taxon>
        <taxon>Gammaproteobacteria</taxon>
        <taxon>Oceanospirillales</taxon>
        <taxon>Saccharospirillaceae</taxon>
        <taxon>Saccharospirillum</taxon>
    </lineage>
</organism>
<protein>
    <submittedName>
        <fullName evidence="2">Uncharacterized protein</fullName>
    </submittedName>
</protein>
<gene>
    <name evidence="2" type="ORF">ACFOOG_10545</name>
</gene>
<feature type="transmembrane region" description="Helical" evidence="1">
    <location>
        <begin position="12"/>
        <end position="30"/>
    </location>
</feature>